<dbReference type="GO" id="GO:0016989">
    <property type="term" value="F:sigma factor antagonist activity"/>
    <property type="evidence" value="ECO:0007669"/>
    <property type="project" value="TreeGrafter"/>
</dbReference>
<dbReference type="InterPro" id="IPR012373">
    <property type="entry name" value="Ferrdict_sens_TM"/>
</dbReference>
<evidence type="ECO:0000313" key="4">
    <source>
        <dbReference type="Proteomes" id="UP000324611"/>
    </source>
</evidence>
<keyword evidence="4" id="KW-1185">Reference proteome</keyword>
<dbReference type="Proteomes" id="UP000324611">
    <property type="component" value="Unassembled WGS sequence"/>
</dbReference>
<feature type="domain" description="FecR protein" evidence="1">
    <location>
        <begin position="133"/>
        <end position="218"/>
    </location>
</feature>
<dbReference type="PANTHER" id="PTHR30273">
    <property type="entry name" value="PERIPLASMIC SIGNAL SENSOR AND SIGMA FACTOR ACTIVATOR FECR-RELATED"/>
    <property type="match status" value="1"/>
</dbReference>
<reference evidence="3 4" key="2">
    <citation type="submission" date="2019-09" db="EMBL/GenBank/DDBJ databases">
        <authorList>
            <person name="Jin C."/>
        </authorList>
    </citation>
    <scope>NUCLEOTIDE SEQUENCE [LARGE SCALE GENOMIC DNA]</scope>
    <source>
        <strain evidence="3 4">BN140078</strain>
    </source>
</reference>
<proteinExistence type="predicted"/>
<dbReference type="AlphaFoldDB" id="A0A5B2VWY2"/>
<accession>A0A5B2VWY2</accession>
<comment type="caution">
    <text evidence="3">The sequence shown here is derived from an EMBL/GenBank/DDBJ whole genome shotgun (WGS) entry which is preliminary data.</text>
</comment>
<dbReference type="Pfam" id="PF04773">
    <property type="entry name" value="FecR"/>
    <property type="match status" value="1"/>
</dbReference>
<feature type="domain" description="Protein FecR C-terminal" evidence="2">
    <location>
        <begin position="271"/>
        <end position="331"/>
    </location>
</feature>
<evidence type="ECO:0000259" key="2">
    <source>
        <dbReference type="Pfam" id="PF16344"/>
    </source>
</evidence>
<dbReference type="InterPro" id="IPR032508">
    <property type="entry name" value="FecR_C"/>
</dbReference>
<dbReference type="Pfam" id="PF16344">
    <property type="entry name" value="FecR_C"/>
    <property type="match status" value="1"/>
</dbReference>
<organism evidence="3 4">
    <name type="scientific">Chitinophaga agrisoli</name>
    <dbReference type="NCBI Taxonomy" id="2607653"/>
    <lineage>
        <taxon>Bacteria</taxon>
        <taxon>Pseudomonadati</taxon>
        <taxon>Bacteroidota</taxon>
        <taxon>Chitinophagia</taxon>
        <taxon>Chitinophagales</taxon>
        <taxon>Chitinophagaceae</taxon>
        <taxon>Chitinophaga</taxon>
    </lineage>
</organism>
<dbReference type="EMBL" id="VUOC01000002">
    <property type="protein sequence ID" value="KAA2242539.1"/>
    <property type="molecule type" value="Genomic_DNA"/>
</dbReference>
<dbReference type="RefSeq" id="WP_149837411.1">
    <property type="nucleotide sequence ID" value="NZ_VUOC01000002.1"/>
</dbReference>
<protein>
    <submittedName>
        <fullName evidence="3">DUF4974 domain-containing protein</fullName>
    </submittedName>
</protein>
<reference evidence="3 4" key="1">
    <citation type="submission" date="2019-09" db="EMBL/GenBank/DDBJ databases">
        <title>Chitinophaga ginsengihumi sp. nov., isolated from soil of ginseng rhizosphere.</title>
        <authorList>
            <person name="Lee J."/>
        </authorList>
    </citation>
    <scope>NUCLEOTIDE SEQUENCE [LARGE SCALE GENOMIC DNA]</scope>
    <source>
        <strain evidence="3 4">BN140078</strain>
    </source>
</reference>
<dbReference type="Gene3D" id="3.55.50.30">
    <property type="match status" value="1"/>
</dbReference>
<dbReference type="PANTHER" id="PTHR30273:SF2">
    <property type="entry name" value="PROTEIN FECR"/>
    <property type="match status" value="1"/>
</dbReference>
<dbReference type="PIRSF" id="PIRSF018266">
    <property type="entry name" value="FecR"/>
    <property type="match status" value="1"/>
</dbReference>
<gene>
    <name evidence="3" type="ORF">F0L74_08365</name>
</gene>
<name>A0A5B2VWY2_9BACT</name>
<evidence type="ECO:0000313" key="3">
    <source>
        <dbReference type="EMBL" id="KAA2242539.1"/>
    </source>
</evidence>
<sequence>MALSRELYQRFIKGQCTEEEELAVLLYFREHPDAMEEHLQGADWEDFTPEGKLHPVVSEKVMDRVQHRITQGARWRQVIRRTAVAAAFTGTAALAWLLLRHHAAPVPQAALVRDTAKPAIFYRDYRNDGATVMQLALEDSSTVQLQPGSSLHYRQGFDSNKRNIWLKGDARFQVAKDSHRPFTVYAATTATTALGTNFRITEDSATHRVTVKLYSGLVKVRPYEHSLAVFAPTYLHPGEKLVFTAGANKLKLYKPTAQQADGDAGTADNALVYRQRPLPAVLKALEQHFNVQIAFNAKALSGVRVTAEFNDTDTPEQILQTIALLNDLTLEGNTANGFTLKR</sequence>
<dbReference type="InterPro" id="IPR006860">
    <property type="entry name" value="FecR"/>
</dbReference>
<evidence type="ECO:0000259" key="1">
    <source>
        <dbReference type="Pfam" id="PF04773"/>
    </source>
</evidence>
<dbReference type="Gene3D" id="2.60.120.1440">
    <property type="match status" value="1"/>
</dbReference>